<comment type="subcellular location">
    <subcellularLocation>
        <location evidence="1">Secreted</location>
    </subcellularLocation>
</comment>
<dbReference type="InterPro" id="IPR036852">
    <property type="entry name" value="Peptidase_S8/S53_dom_sf"/>
</dbReference>
<dbReference type="InterPro" id="IPR000209">
    <property type="entry name" value="Peptidase_S8/S53_dom"/>
</dbReference>
<evidence type="ECO:0000259" key="5">
    <source>
        <dbReference type="Pfam" id="PF00082"/>
    </source>
</evidence>
<dbReference type="GO" id="GO:0004252">
    <property type="term" value="F:serine-type endopeptidase activity"/>
    <property type="evidence" value="ECO:0007669"/>
    <property type="project" value="InterPro"/>
</dbReference>
<dbReference type="Proteomes" id="UP001314170">
    <property type="component" value="Unassembled WGS sequence"/>
</dbReference>
<name>A0AAV1STV2_9ROSI</name>
<comment type="caution">
    <text evidence="4">Lacks conserved residue(s) required for the propagation of feature annotation.</text>
</comment>
<evidence type="ECO:0000256" key="3">
    <source>
        <dbReference type="ARBA" id="ARBA00022729"/>
    </source>
</evidence>
<dbReference type="EMBL" id="CAWUPB010001199">
    <property type="protein sequence ID" value="CAK7357470.1"/>
    <property type="molecule type" value="Genomic_DNA"/>
</dbReference>
<dbReference type="PROSITE" id="PS51892">
    <property type="entry name" value="SUBTILASE"/>
    <property type="match status" value="1"/>
</dbReference>
<keyword evidence="7" id="KW-1185">Reference proteome</keyword>
<reference evidence="6 7" key="1">
    <citation type="submission" date="2024-01" db="EMBL/GenBank/DDBJ databases">
        <authorList>
            <person name="Waweru B."/>
        </authorList>
    </citation>
    <scope>NUCLEOTIDE SEQUENCE [LARGE SCALE GENOMIC DNA]</scope>
</reference>
<gene>
    <name evidence="6" type="ORF">DCAF_LOCUS27759</name>
</gene>
<evidence type="ECO:0000313" key="7">
    <source>
        <dbReference type="Proteomes" id="UP001314170"/>
    </source>
</evidence>
<dbReference type="GO" id="GO:0005576">
    <property type="term" value="C:extracellular region"/>
    <property type="evidence" value="ECO:0007669"/>
    <property type="project" value="UniProtKB-SubCell"/>
</dbReference>
<dbReference type="GO" id="GO:0006508">
    <property type="term" value="P:proteolysis"/>
    <property type="evidence" value="ECO:0007669"/>
    <property type="project" value="InterPro"/>
</dbReference>
<evidence type="ECO:0000256" key="1">
    <source>
        <dbReference type="ARBA" id="ARBA00004613"/>
    </source>
</evidence>
<dbReference type="Pfam" id="PF00082">
    <property type="entry name" value="Peptidase_S8"/>
    <property type="match status" value="1"/>
</dbReference>
<dbReference type="AlphaFoldDB" id="A0AAV1STV2"/>
<comment type="caution">
    <text evidence="6">The sequence shown here is derived from an EMBL/GenBank/DDBJ whole genome shotgun (WGS) entry which is preliminary data.</text>
</comment>
<evidence type="ECO:0000256" key="2">
    <source>
        <dbReference type="ARBA" id="ARBA00011073"/>
    </source>
</evidence>
<feature type="domain" description="Peptidase S8/S53" evidence="5">
    <location>
        <begin position="2"/>
        <end position="68"/>
    </location>
</feature>
<dbReference type="InterPro" id="IPR045051">
    <property type="entry name" value="SBT"/>
</dbReference>
<sequence length="226" mass="23618">MAAPGVSILATSSPAYPFAAGGFSILAGTSFSTPYFSEIVALLKVIHPSWSPSAIKSAIVKTAGRSADPFDLGGGLVNPNKGAEPGLVYDMGTNDYIHFLSAVVYNDTSLSLVVGKVTICSTENKYPFNNTEKPDNLSSIDVIGHGTHVSTISAGSLVGNARAFDEAMHDGVDLLSLPIGSIIPLFSDVYERDGIATGAFHVSCAAGNTGPEEYNTLDSNRCSYYL</sequence>
<dbReference type="PANTHER" id="PTHR10795">
    <property type="entry name" value="PROPROTEIN CONVERTASE SUBTILISIN/KEXIN"/>
    <property type="match status" value="1"/>
</dbReference>
<comment type="similarity">
    <text evidence="2 4">Belongs to the peptidase S8 family.</text>
</comment>
<dbReference type="SUPFAM" id="SSF52743">
    <property type="entry name" value="Subtilisin-like"/>
    <property type="match status" value="2"/>
</dbReference>
<protein>
    <recommendedName>
        <fullName evidence="5">Peptidase S8/S53 domain-containing protein</fullName>
    </recommendedName>
</protein>
<evidence type="ECO:0000256" key="4">
    <source>
        <dbReference type="PROSITE-ProRule" id="PRU01240"/>
    </source>
</evidence>
<evidence type="ECO:0000313" key="6">
    <source>
        <dbReference type="EMBL" id="CAK7357470.1"/>
    </source>
</evidence>
<accession>A0AAV1STV2</accession>
<proteinExistence type="inferred from homology"/>
<keyword evidence="3" id="KW-0732">Signal</keyword>
<dbReference type="Gene3D" id="3.40.50.200">
    <property type="entry name" value="Peptidase S8/S53 domain"/>
    <property type="match status" value="2"/>
</dbReference>
<organism evidence="6 7">
    <name type="scientific">Dovyalis caffra</name>
    <dbReference type="NCBI Taxonomy" id="77055"/>
    <lineage>
        <taxon>Eukaryota</taxon>
        <taxon>Viridiplantae</taxon>
        <taxon>Streptophyta</taxon>
        <taxon>Embryophyta</taxon>
        <taxon>Tracheophyta</taxon>
        <taxon>Spermatophyta</taxon>
        <taxon>Magnoliopsida</taxon>
        <taxon>eudicotyledons</taxon>
        <taxon>Gunneridae</taxon>
        <taxon>Pentapetalae</taxon>
        <taxon>rosids</taxon>
        <taxon>fabids</taxon>
        <taxon>Malpighiales</taxon>
        <taxon>Salicaceae</taxon>
        <taxon>Flacourtieae</taxon>
        <taxon>Dovyalis</taxon>
    </lineage>
</organism>